<dbReference type="Pfam" id="PF21686">
    <property type="entry name" value="LigD_Prim-Pol"/>
    <property type="match status" value="1"/>
</dbReference>
<keyword evidence="5" id="KW-0548">Nucleotidyltransferase</keyword>
<keyword evidence="18" id="KW-0511">Multifunctional enzyme</keyword>
<dbReference type="Gene3D" id="3.30.470.30">
    <property type="entry name" value="DNA ligase/mRNA capping enzyme"/>
    <property type="match status" value="1"/>
</dbReference>
<feature type="region of interest" description="Disordered" evidence="23">
    <location>
        <begin position="482"/>
        <end position="507"/>
    </location>
</feature>
<evidence type="ECO:0000256" key="6">
    <source>
        <dbReference type="ARBA" id="ARBA00022722"/>
    </source>
</evidence>
<dbReference type="NCBIfam" id="TIGR02777">
    <property type="entry name" value="LigD_PE_dom"/>
    <property type="match status" value="1"/>
</dbReference>
<dbReference type="Pfam" id="PF01068">
    <property type="entry name" value="DNA_ligase_A_M"/>
    <property type="match status" value="1"/>
</dbReference>
<name>A0ABP8J771_9ACTN</name>
<keyword evidence="6" id="KW-0540">Nuclease</keyword>
<evidence type="ECO:0000256" key="16">
    <source>
        <dbReference type="ARBA" id="ARBA00023204"/>
    </source>
</evidence>
<keyword evidence="12" id="KW-0067">ATP-binding</keyword>
<evidence type="ECO:0000256" key="18">
    <source>
        <dbReference type="ARBA" id="ARBA00023268"/>
    </source>
</evidence>
<keyword evidence="4" id="KW-0808">Transferase</keyword>
<evidence type="ECO:0000256" key="17">
    <source>
        <dbReference type="ARBA" id="ARBA00023211"/>
    </source>
</evidence>
<keyword evidence="11" id="KW-0269">Exonuclease</keyword>
<gene>
    <name evidence="25" type="ORF">GCM10023147_09380</name>
</gene>
<dbReference type="Pfam" id="PF04679">
    <property type="entry name" value="DNA_ligase_A_C"/>
    <property type="match status" value="1"/>
</dbReference>
<dbReference type="Pfam" id="PF13298">
    <property type="entry name" value="LigD_N"/>
    <property type="match status" value="1"/>
</dbReference>
<feature type="domain" description="ATP-dependent DNA ligase family profile" evidence="24">
    <location>
        <begin position="598"/>
        <end position="716"/>
    </location>
</feature>
<dbReference type="PANTHER" id="PTHR42705:SF2">
    <property type="entry name" value="BIFUNCTIONAL NON-HOMOLOGOUS END JOINING PROTEIN LIGD"/>
    <property type="match status" value="1"/>
</dbReference>
<evidence type="ECO:0000256" key="4">
    <source>
        <dbReference type="ARBA" id="ARBA00022679"/>
    </source>
</evidence>
<dbReference type="EC" id="6.5.1.1" evidence="2"/>
<dbReference type="InterPro" id="IPR014146">
    <property type="entry name" value="LigD_ligase_dom"/>
</dbReference>
<evidence type="ECO:0000259" key="24">
    <source>
        <dbReference type="PROSITE" id="PS50160"/>
    </source>
</evidence>
<dbReference type="Gene3D" id="3.90.920.10">
    <property type="entry name" value="DNA primase, PRIM domain"/>
    <property type="match status" value="1"/>
</dbReference>
<comment type="cofactor">
    <cofactor evidence="1">
        <name>Mn(2+)</name>
        <dbReference type="ChEBI" id="CHEBI:29035"/>
    </cofactor>
</comment>
<keyword evidence="8" id="KW-0547">Nucleotide-binding</keyword>
<evidence type="ECO:0000256" key="7">
    <source>
        <dbReference type="ARBA" id="ARBA00022723"/>
    </source>
</evidence>
<organism evidence="25 26">
    <name type="scientific">Tsukamurella soli</name>
    <dbReference type="NCBI Taxonomy" id="644556"/>
    <lineage>
        <taxon>Bacteria</taxon>
        <taxon>Bacillati</taxon>
        <taxon>Actinomycetota</taxon>
        <taxon>Actinomycetes</taxon>
        <taxon>Mycobacteriales</taxon>
        <taxon>Tsukamurellaceae</taxon>
        <taxon>Tsukamurella</taxon>
    </lineage>
</organism>
<dbReference type="CDD" id="cd04863">
    <property type="entry name" value="MtLigD_Pol_like"/>
    <property type="match status" value="1"/>
</dbReference>
<reference evidence="26" key="1">
    <citation type="journal article" date="2019" name="Int. J. Syst. Evol. Microbiol.">
        <title>The Global Catalogue of Microorganisms (GCM) 10K type strain sequencing project: providing services to taxonomists for standard genome sequencing and annotation.</title>
        <authorList>
            <consortium name="The Broad Institute Genomics Platform"/>
            <consortium name="The Broad Institute Genome Sequencing Center for Infectious Disease"/>
            <person name="Wu L."/>
            <person name="Ma J."/>
        </authorList>
    </citation>
    <scope>NUCLEOTIDE SEQUENCE [LARGE SCALE GENOMIC DNA]</scope>
    <source>
        <strain evidence="26">JCM 17688</strain>
    </source>
</reference>
<dbReference type="InterPro" id="IPR012309">
    <property type="entry name" value="DNA_ligase_ATP-dep_C"/>
</dbReference>
<keyword evidence="3 25" id="KW-0436">Ligase</keyword>
<dbReference type="InterPro" id="IPR014144">
    <property type="entry name" value="LigD_PE_domain"/>
</dbReference>
<dbReference type="InterPro" id="IPR033649">
    <property type="entry name" value="MtLigD_Pol-like"/>
</dbReference>
<keyword evidence="9" id="KW-0227">DNA damage</keyword>
<dbReference type="CDD" id="cd07906">
    <property type="entry name" value="Adenylation_DNA_ligase_LigD_LigC"/>
    <property type="match status" value="1"/>
</dbReference>
<dbReference type="InterPro" id="IPR052171">
    <property type="entry name" value="NHEJ_LigD"/>
</dbReference>
<dbReference type="NCBIfam" id="TIGR02779">
    <property type="entry name" value="NHEJ_ligase_lig"/>
    <property type="match status" value="1"/>
</dbReference>
<dbReference type="GO" id="GO:0016874">
    <property type="term" value="F:ligase activity"/>
    <property type="evidence" value="ECO:0007669"/>
    <property type="project" value="UniProtKB-KW"/>
</dbReference>
<evidence type="ECO:0000256" key="11">
    <source>
        <dbReference type="ARBA" id="ARBA00022839"/>
    </source>
</evidence>
<dbReference type="SUPFAM" id="SSF56091">
    <property type="entry name" value="DNA ligase/mRNA capping enzyme, catalytic domain"/>
    <property type="match status" value="1"/>
</dbReference>
<evidence type="ECO:0000256" key="2">
    <source>
        <dbReference type="ARBA" id="ARBA00012727"/>
    </source>
</evidence>
<keyword evidence="26" id="KW-1185">Reference proteome</keyword>
<keyword evidence="14" id="KW-0238">DNA-binding</keyword>
<evidence type="ECO:0000256" key="21">
    <source>
        <dbReference type="ARBA" id="ARBA00049981"/>
    </source>
</evidence>
<keyword evidence="16" id="KW-0234">DNA repair</keyword>
<dbReference type="Proteomes" id="UP001500635">
    <property type="component" value="Unassembled WGS sequence"/>
</dbReference>
<evidence type="ECO:0000256" key="10">
    <source>
        <dbReference type="ARBA" id="ARBA00022801"/>
    </source>
</evidence>
<keyword evidence="15" id="KW-0233">DNA recombination</keyword>
<accession>A0ABP8J771</accession>
<dbReference type="Gene3D" id="3.30.1490.70">
    <property type="match status" value="1"/>
</dbReference>
<comment type="similarity">
    <text evidence="21">In the C-terminal section; belongs to the ATP-dependent DNA ligase family.</text>
</comment>
<dbReference type="Gene3D" id="2.40.50.140">
    <property type="entry name" value="Nucleic acid-binding proteins"/>
    <property type="match status" value="1"/>
</dbReference>
<dbReference type="EMBL" id="BAABFR010000009">
    <property type="protein sequence ID" value="GAA4386294.1"/>
    <property type="molecule type" value="Genomic_DNA"/>
</dbReference>
<keyword evidence="13" id="KW-0239">DNA-directed DNA polymerase</keyword>
<evidence type="ECO:0000256" key="22">
    <source>
        <dbReference type="ARBA" id="ARBA00049990"/>
    </source>
</evidence>
<evidence type="ECO:0000256" key="19">
    <source>
        <dbReference type="ARBA" id="ARBA00029943"/>
    </source>
</evidence>
<feature type="region of interest" description="Disordered" evidence="23">
    <location>
        <begin position="1"/>
        <end position="25"/>
    </location>
</feature>
<dbReference type="InterPro" id="IPR012310">
    <property type="entry name" value="DNA_ligase_ATP-dep_cent"/>
</dbReference>
<proteinExistence type="inferred from homology"/>
<evidence type="ECO:0000256" key="3">
    <source>
        <dbReference type="ARBA" id="ARBA00022598"/>
    </source>
</evidence>
<dbReference type="CDD" id="cd07971">
    <property type="entry name" value="OBF_DNA_ligase_LigD"/>
    <property type="match status" value="1"/>
</dbReference>
<comment type="caution">
    <text evidence="25">The sequence shown here is derived from an EMBL/GenBank/DDBJ whole genome shotgun (WGS) entry which is preliminary data.</text>
</comment>
<keyword evidence="17" id="KW-0464">Manganese</keyword>
<dbReference type="PANTHER" id="PTHR42705">
    <property type="entry name" value="BIFUNCTIONAL NON-HOMOLOGOUS END JOINING PROTEIN LIGD"/>
    <property type="match status" value="1"/>
</dbReference>
<evidence type="ECO:0000256" key="9">
    <source>
        <dbReference type="ARBA" id="ARBA00022763"/>
    </source>
</evidence>
<evidence type="ECO:0000256" key="15">
    <source>
        <dbReference type="ARBA" id="ARBA00023172"/>
    </source>
</evidence>
<keyword evidence="10" id="KW-0378">Hydrolase</keyword>
<protein>
    <recommendedName>
        <fullName evidence="2">DNA ligase (ATP)</fullName>
        <ecNumber evidence="2">6.5.1.1</ecNumber>
    </recommendedName>
    <alternativeName>
        <fullName evidence="19">NHEJ DNA polymerase</fullName>
    </alternativeName>
</protein>
<comment type="catalytic activity">
    <reaction evidence="20">
        <text>ATP + (deoxyribonucleotide)n-3'-hydroxyl + 5'-phospho-(deoxyribonucleotide)m = (deoxyribonucleotide)n+m + AMP + diphosphate.</text>
        <dbReference type="EC" id="6.5.1.1"/>
    </reaction>
</comment>
<dbReference type="InterPro" id="IPR012340">
    <property type="entry name" value="NA-bd_OB-fold"/>
</dbReference>
<evidence type="ECO:0000313" key="26">
    <source>
        <dbReference type="Proteomes" id="UP001500635"/>
    </source>
</evidence>
<dbReference type="PROSITE" id="PS50160">
    <property type="entry name" value="DNA_LIGASE_A3"/>
    <property type="match status" value="1"/>
</dbReference>
<evidence type="ECO:0000256" key="5">
    <source>
        <dbReference type="ARBA" id="ARBA00022695"/>
    </source>
</evidence>
<dbReference type="NCBIfam" id="TIGR02778">
    <property type="entry name" value="ligD_pol"/>
    <property type="match status" value="1"/>
</dbReference>
<comment type="similarity">
    <text evidence="22">In the N-terminal section; belongs to the LigD polymerase family.</text>
</comment>
<evidence type="ECO:0000256" key="8">
    <source>
        <dbReference type="ARBA" id="ARBA00022741"/>
    </source>
</evidence>
<sequence>MIADWAGDNANVPAHPNRENRDVGGITVPLTNLDKVLYPRTGTTKGEVIDYYQAIAPVTLPHLADRPLTRKRWPNGVDRTAFFEKRLPAHAPAWITRAAQFHSDGESIYPVVDSVAAMVWLGQQAALELHVPQWRYVPDGDAPFGLAPGDADRLVLDLDPGPDVTLDDCAALALRIRELLAGMGLAGYPVTSGSKGIHVYAPLRPPVSSRGARTVARAIAAQLEAETPDAVTATMAKDVRGGRILVDWSQNHPGKTTVSPYSLRGREDPTVAAPRTWDELAAGGLRQLRFDEVRARVAVDGDLLAGMWRSEERTDPAPPTPVRLDEYRAKRDAAQTPEPFGGEPSSGAPIFVIQKHHTGSKPPSLRSPGRVHYDFRLEHDGVLASWAVPKNLPDDPGTNRLAVRTEDHPMDYAGFEGSIPRGEYGGGEVSVWDTGTFDLEKWRDDEVIVTLHGNRLRGGRYVLIRTGGKNWLAHLMTPGTTRAVGKTSTPPRAAATDEPAEGGGPMLPTEDPIGALTADEWAFEGKWDGYRVIATVVGGRVALRSRSGRVSTADFPGFSSLASALGDTEAVLDGEAVVLDEAGVPAFHLMRTGTRARFYVFDVLAAGGVDLTGRPWTVRRRVLESLAPLLAASGCAEVPPLVDAPDGIAALQRSRELGWEGVVAKRRSSVYLPGVRSRSWLKHKHWRDLQVVIGGWKPGRGGRAGGVGSVLVGAPTETGLVYLGSVGSGFSDRDLDDIAAELEPLRMRLCPFVEPPTGPEYRDVVWVLPKVVGDVRYSSLRAGGHLRQPTWRGFRRDLLPGDVPGADDLPWEGGD</sequence>
<evidence type="ECO:0000256" key="14">
    <source>
        <dbReference type="ARBA" id="ARBA00023125"/>
    </source>
</evidence>
<evidence type="ECO:0000256" key="1">
    <source>
        <dbReference type="ARBA" id="ARBA00001936"/>
    </source>
</evidence>
<dbReference type="InterPro" id="IPR014145">
    <property type="entry name" value="LigD_pol_dom"/>
</dbReference>
<dbReference type="NCBIfam" id="NF007210">
    <property type="entry name" value="PRK09632.1"/>
    <property type="match status" value="1"/>
</dbReference>
<evidence type="ECO:0000313" key="25">
    <source>
        <dbReference type="EMBL" id="GAA4386294.1"/>
    </source>
</evidence>
<dbReference type="SUPFAM" id="SSF50249">
    <property type="entry name" value="Nucleic acid-binding proteins"/>
    <property type="match status" value="1"/>
</dbReference>
<keyword evidence="7" id="KW-0479">Metal-binding</keyword>
<evidence type="ECO:0000256" key="23">
    <source>
        <dbReference type="SAM" id="MobiDB-lite"/>
    </source>
</evidence>
<evidence type="ECO:0000256" key="13">
    <source>
        <dbReference type="ARBA" id="ARBA00022932"/>
    </source>
</evidence>
<evidence type="ECO:0000256" key="12">
    <source>
        <dbReference type="ARBA" id="ARBA00022840"/>
    </source>
</evidence>
<evidence type="ECO:0000256" key="20">
    <source>
        <dbReference type="ARBA" id="ARBA00034003"/>
    </source>
</evidence>